<keyword evidence="1" id="KW-1133">Transmembrane helix</keyword>
<keyword evidence="3" id="KW-1185">Reference proteome</keyword>
<proteinExistence type="predicted"/>
<name>A0A154VRY9_9PROT</name>
<dbReference type="EMBL" id="LPXN01000138">
    <property type="protein sequence ID" value="KZD04073.1"/>
    <property type="molecule type" value="Genomic_DNA"/>
</dbReference>
<keyword evidence="1" id="KW-0812">Transmembrane</keyword>
<evidence type="ECO:0000313" key="2">
    <source>
        <dbReference type="EMBL" id="KZD04073.1"/>
    </source>
</evidence>
<reference evidence="2 3" key="1">
    <citation type="submission" date="2015-12" db="EMBL/GenBank/DDBJ databases">
        <title>Genome sequence of Oceanibaculum pacificum MCCC 1A02656.</title>
        <authorList>
            <person name="Lu L."/>
            <person name="Lai Q."/>
            <person name="Shao Z."/>
            <person name="Qian P."/>
        </authorList>
    </citation>
    <scope>NUCLEOTIDE SEQUENCE [LARGE SCALE GENOMIC DNA]</scope>
    <source>
        <strain evidence="2 3">MCCC 1A02656</strain>
    </source>
</reference>
<accession>A0A154VRY9</accession>
<keyword evidence="1" id="KW-0472">Membrane</keyword>
<sequence>MSLAFAGPPGLLISQGALSSPVFSVALLGPGNLLAIVILMGMDLLGLPRVEDLLGLEGPSIHILVSLLMGVVFWWALALTLLLHRRRKLLASETANSLRLDASR</sequence>
<comment type="caution">
    <text evidence="2">The sequence shown here is derived from an EMBL/GenBank/DDBJ whole genome shotgun (WGS) entry which is preliminary data.</text>
</comment>
<gene>
    <name evidence="2" type="ORF">AUP43_02920</name>
</gene>
<protein>
    <submittedName>
        <fullName evidence="2">Uncharacterized protein</fullName>
    </submittedName>
</protein>
<dbReference type="AlphaFoldDB" id="A0A154VRY9"/>
<evidence type="ECO:0000256" key="1">
    <source>
        <dbReference type="SAM" id="Phobius"/>
    </source>
</evidence>
<evidence type="ECO:0000313" key="3">
    <source>
        <dbReference type="Proteomes" id="UP000076400"/>
    </source>
</evidence>
<organism evidence="2 3">
    <name type="scientific">Oceanibaculum pacificum</name>
    <dbReference type="NCBI Taxonomy" id="580166"/>
    <lineage>
        <taxon>Bacteria</taxon>
        <taxon>Pseudomonadati</taxon>
        <taxon>Pseudomonadota</taxon>
        <taxon>Alphaproteobacteria</taxon>
        <taxon>Rhodospirillales</taxon>
        <taxon>Oceanibaculaceae</taxon>
        <taxon>Oceanibaculum</taxon>
    </lineage>
</organism>
<dbReference type="Proteomes" id="UP000076400">
    <property type="component" value="Unassembled WGS sequence"/>
</dbReference>
<feature type="transmembrane region" description="Helical" evidence="1">
    <location>
        <begin position="61"/>
        <end position="83"/>
    </location>
</feature>
<feature type="transmembrane region" description="Helical" evidence="1">
    <location>
        <begin position="21"/>
        <end position="41"/>
    </location>
</feature>